<evidence type="ECO:0000259" key="9">
    <source>
        <dbReference type="PROSITE" id="PS50011"/>
    </source>
</evidence>
<evidence type="ECO:0000256" key="7">
    <source>
        <dbReference type="PIRSR" id="PIRSR630616-2"/>
    </source>
</evidence>
<evidence type="ECO:0000256" key="3">
    <source>
        <dbReference type="ARBA" id="ARBA00022741"/>
    </source>
</evidence>
<proteinExistence type="predicted"/>
<keyword evidence="2" id="KW-0808">Transferase</keyword>
<evidence type="ECO:0000256" key="1">
    <source>
        <dbReference type="ARBA" id="ARBA00022527"/>
    </source>
</evidence>
<feature type="cross-link" description="Glycyl lysine isopeptide (Lys-Gly) (interchain with G-Cter in SUMO2)" evidence="8">
    <location>
        <position position="42"/>
    </location>
</feature>
<keyword evidence="5 7" id="KW-0067">ATP-binding</keyword>
<dbReference type="PANTHER" id="PTHR24350">
    <property type="entry name" value="SERINE/THREONINE-PROTEIN KINASE IAL-RELATED"/>
    <property type="match status" value="1"/>
</dbReference>
<dbReference type="PROSITE" id="PS00108">
    <property type="entry name" value="PROTEIN_KINASE_ST"/>
    <property type="match status" value="1"/>
</dbReference>
<dbReference type="InterPro" id="IPR008271">
    <property type="entry name" value="Ser/Thr_kinase_AS"/>
</dbReference>
<name>A0A922IZB7_CARIL</name>
<comment type="caution">
    <text evidence="10">The sequence shown here is derived from an EMBL/GenBank/DDBJ whole genome shotgun (WGS) entry which is preliminary data.</text>
</comment>
<dbReference type="PROSITE" id="PS50011">
    <property type="entry name" value="PROTEIN_KINASE_DOM"/>
    <property type="match status" value="1"/>
</dbReference>
<keyword evidence="1" id="KW-0723">Serine/threonine-protein kinase</keyword>
<evidence type="ECO:0000256" key="5">
    <source>
        <dbReference type="ARBA" id="ARBA00022840"/>
    </source>
</evidence>
<feature type="active site" description="Proton acceptor" evidence="6">
    <location>
        <position position="40"/>
    </location>
</feature>
<dbReference type="EMBL" id="CM031835">
    <property type="protein sequence ID" value="KAG6687248.1"/>
    <property type="molecule type" value="Genomic_DNA"/>
</dbReference>
<feature type="domain" description="Protein kinase" evidence="9">
    <location>
        <begin position="1"/>
        <end position="173"/>
    </location>
</feature>
<dbReference type="InterPro" id="IPR030616">
    <property type="entry name" value="Aur-like"/>
</dbReference>
<evidence type="ECO:0000256" key="8">
    <source>
        <dbReference type="PIRSR" id="PIRSR630616-3"/>
    </source>
</evidence>
<evidence type="ECO:0000256" key="2">
    <source>
        <dbReference type="ARBA" id="ARBA00022679"/>
    </source>
</evidence>
<dbReference type="InterPro" id="IPR000719">
    <property type="entry name" value="Prot_kinase_dom"/>
</dbReference>
<keyword evidence="4" id="KW-0418">Kinase</keyword>
<reference evidence="10" key="1">
    <citation type="submission" date="2021-01" db="EMBL/GenBank/DDBJ databases">
        <authorList>
            <person name="Lovell J.T."/>
            <person name="Bentley N."/>
            <person name="Bhattarai G."/>
            <person name="Jenkins J.W."/>
            <person name="Sreedasyam A."/>
            <person name="Alarcon Y."/>
            <person name="Bock C."/>
            <person name="Boston L."/>
            <person name="Carlson J."/>
            <person name="Cervantes K."/>
            <person name="Clermont K."/>
            <person name="Krom N."/>
            <person name="Kubenka K."/>
            <person name="Mamidi S."/>
            <person name="Mattison C."/>
            <person name="Monteros M."/>
            <person name="Pisani C."/>
            <person name="Plott C."/>
            <person name="Rajasekar S."/>
            <person name="Rhein H.S."/>
            <person name="Rohla C."/>
            <person name="Song M."/>
            <person name="Hilaire R.S."/>
            <person name="Shu S."/>
            <person name="Wells L."/>
            <person name="Wang X."/>
            <person name="Webber J."/>
            <person name="Heerema R.J."/>
            <person name="Klein P."/>
            <person name="Conner P."/>
            <person name="Grauke L."/>
            <person name="Grimwood J."/>
            <person name="Schmutz J."/>
            <person name="Randall J.J."/>
        </authorList>
    </citation>
    <scope>NUCLEOTIDE SEQUENCE</scope>
    <source>
        <tissue evidence="10">Leaf</tissue>
    </source>
</reference>
<keyword evidence="3 7" id="KW-0547">Nucleotide-binding</keyword>
<evidence type="ECO:0000256" key="6">
    <source>
        <dbReference type="PIRSR" id="PIRSR630616-1"/>
    </source>
</evidence>
<dbReference type="Pfam" id="PF00069">
    <property type="entry name" value="Pkinase"/>
    <property type="match status" value="1"/>
</dbReference>
<evidence type="ECO:0000256" key="4">
    <source>
        <dbReference type="ARBA" id="ARBA00022777"/>
    </source>
</evidence>
<evidence type="ECO:0000313" key="10">
    <source>
        <dbReference type="EMBL" id="KAG6687248.1"/>
    </source>
</evidence>
<feature type="binding site" evidence="7">
    <location>
        <position position="62"/>
    </location>
    <ligand>
        <name>ATP</name>
        <dbReference type="ChEBI" id="CHEBI:30616"/>
    </ligand>
</feature>
<dbReference type="AlphaFoldDB" id="A0A922IZB7"/>
<dbReference type="Proteomes" id="UP000811246">
    <property type="component" value="Chromosome 11"/>
</dbReference>
<evidence type="ECO:0000313" key="11">
    <source>
        <dbReference type="Proteomes" id="UP000811246"/>
    </source>
</evidence>
<organism evidence="10 11">
    <name type="scientific">Carya illinoinensis</name>
    <name type="common">Pecan</name>
    <dbReference type="NCBI Taxonomy" id="32201"/>
    <lineage>
        <taxon>Eukaryota</taxon>
        <taxon>Viridiplantae</taxon>
        <taxon>Streptophyta</taxon>
        <taxon>Embryophyta</taxon>
        <taxon>Tracheophyta</taxon>
        <taxon>Spermatophyta</taxon>
        <taxon>Magnoliopsida</taxon>
        <taxon>eudicotyledons</taxon>
        <taxon>Gunneridae</taxon>
        <taxon>Pentapetalae</taxon>
        <taxon>rosids</taxon>
        <taxon>fabids</taxon>
        <taxon>Fagales</taxon>
        <taxon>Juglandaceae</taxon>
        <taxon>Carya</taxon>
    </lineage>
</organism>
<dbReference type="SMART" id="SM00220">
    <property type="entry name" value="S_TKc"/>
    <property type="match status" value="1"/>
</dbReference>
<accession>A0A922IZB7</accession>
<dbReference type="GO" id="GO:0004674">
    <property type="term" value="F:protein serine/threonine kinase activity"/>
    <property type="evidence" value="ECO:0007669"/>
    <property type="project" value="UniProtKB-KW"/>
</dbReference>
<sequence length="184" mass="21006">MLYGQLRKSSHLCENQATTYILSLKQALAYCHEKHVIHRDIKPKNLLLDHELHAYGRLKIADFGWSVKSRSKRHTMCGTLDYLAPEMVENKAHDYAIGSWTLGILCYEFLYDVAPFKAKSQSDAFRRILKVDLSFPSTPHVTSQGSHSSGKFHLVKDSSKRLSRQKIMEHPLIVKKADPTGNLQ</sequence>
<protein>
    <recommendedName>
        <fullName evidence="9">Protein kinase domain-containing protein</fullName>
    </recommendedName>
</protein>
<dbReference type="GO" id="GO:0005524">
    <property type="term" value="F:ATP binding"/>
    <property type="evidence" value="ECO:0007669"/>
    <property type="project" value="UniProtKB-KW"/>
</dbReference>
<gene>
    <name evidence="10" type="ORF">I3842_11G061100</name>
</gene>